<evidence type="ECO:0000313" key="4">
    <source>
        <dbReference type="Proteomes" id="UP001590951"/>
    </source>
</evidence>
<gene>
    <name evidence="3" type="ORF">ABVK25_004226</name>
</gene>
<keyword evidence="4" id="KW-1185">Reference proteome</keyword>
<comment type="caution">
    <text evidence="3">The sequence shown here is derived from an EMBL/GenBank/DDBJ whole genome shotgun (WGS) entry which is preliminary data.</text>
</comment>
<evidence type="ECO:0000256" key="2">
    <source>
        <dbReference type="SAM" id="Phobius"/>
    </source>
</evidence>
<evidence type="ECO:0000313" key="3">
    <source>
        <dbReference type="EMBL" id="KAL2055418.1"/>
    </source>
</evidence>
<organism evidence="3 4">
    <name type="scientific">Lepraria finkii</name>
    <dbReference type="NCBI Taxonomy" id="1340010"/>
    <lineage>
        <taxon>Eukaryota</taxon>
        <taxon>Fungi</taxon>
        <taxon>Dikarya</taxon>
        <taxon>Ascomycota</taxon>
        <taxon>Pezizomycotina</taxon>
        <taxon>Lecanoromycetes</taxon>
        <taxon>OSLEUM clade</taxon>
        <taxon>Lecanoromycetidae</taxon>
        <taxon>Lecanorales</taxon>
        <taxon>Lecanorineae</taxon>
        <taxon>Stereocaulaceae</taxon>
        <taxon>Lepraria</taxon>
    </lineage>
</organism>
<keyword evidence="2" id="KW-0472">Membrane</keyword>
<protein>
    <submittedName>
        <fullName evidence="3">Uncharacterized protein</fullName>
    </submittedName>
</protein>
<name>A0ABR4BHJ3_9LECA</name>
<dbReference type="EMBL" id="JBHFEH010000011">
    <property type="protein sequence ID" value="KAL2055418.1"/>
    <property type="molecule type" value="Genomic_DNA"/>
</dbReference>
<proteinExistence type="predicted"/>
<reference evidence="3 4" key="1">
    <citation type="submission" date="2024-09" db="EMBL/GenBank/DDBJ databases">
        <title>Rethinking Asexuality: The Enigmatic Case of Functional Sexual Genes in Lepraria (Stereocaulaceae).</title>
        <authorList>
            <person name="Doellman M."/>
            <person name="Sun Y."/>
            <person name="Barcenas-Pena A."/>
            <person name="Lumbsch H.T."/>
            <person name="Grewe F."/>
        </authorList>
    </citation>
    <scope>NUCLEOTIDE SEQUENCE [LARGE SCALE GENOMIC DNA]</scope>
    <source>
        <strain evidence="3 4">Grewe 0041</strain>
    </source>
</reference>
<sequence length="171" mass="17515">MGTETRESLQDFTSLPSFDISRFLTSTSSNNATTLTSTAASTSNLASNSAATSNFNSPLSIQPAGGAPTAPTTTSPPNSSGTPSGNVPPSNSPGTSFSTGLTAGGKAGIGIGSAVMLALFLWWLGPRRWTAKAKLKTNASTHTLPDAQQSAVTEVKETAGKHLFNNRVKTI</sequence>
<keyword evidence="2" id="KW-0812">Transmembrane</keyword>
<dbReference type="Proteomes" id="UP001590951">
    <property type="component" value="Unassembled WGS sequence"/>
</dbReference>
<accession>A0ABR4BHJ3</accession>
<evidence type="ECO:0000256" key="1">
    <source>
        <dbReference type="SAM" id="MobiDB-lite"/>
    </source>
</evidence>
<keyword evidence="2" id="KW-1133">Transmembrane helix</keyword>
<feature type="transmembrane region" description="Helical" evidence="2">
    <location>
        <begin position="107"/>
        <end position="125"/>
    </location>
</feature>
<feature type="region of interest" description="Disordered" evidence="1">
    <location>
        <begin position="37"/>
        <end position="99"/>
    </location>
</feature>